<accession>A0A818B958</accession>
<dbReference type="GO" id="GO:0016020">
    <property type="term" value="C:membrane"/>
    <property type="evidence" value="ECO:0007669"/>
    <property type="project" value="UniProtKB-SubCell"/>
</dbReference>
<dbReference type="InterPro" id="IPR002159">
    <property type="entry name" value="CD36_fam"/>
</dbReference>
<dbReference type="AlphaFoldDB" id="A0A818B958"/>
<evidence type="ECO:0000256" key="5">
    <source>
        <dbReference type="ARBA" id="ARBA00023136"/>
    </source>
</evidence>
<evidence type="ECO:0000256" key="2">
    <source>
        <dbReference type="ARBA" id="ARBA00010532"/>
    </source>
</evidence>
<dbReference type="EMBL" id="CAJNYT010001470">
    <property type="protein sequence ID" value="CAF3413212.1"/>
    <property type="molecule type" value="Genomic_DNA"/>
</dbReference>
<evidence type="ECO:0000256" key="7">
    <source>
        <dbReference type="SAM" id="Phobius"/>
    </source>
</evidence>
<dbReference type="Proteomes" id="UP000663848">
    <property type="component" value="Unassembled WGS sequence"/>
</dbReference>
<dbReference type="EMBL" id="CAJOBR010000779">
    <property type="protein sequence ID" value="CAF4545961.1"/>
    <property type="molecule type" value="Genomic_DNA"/>
</dbReference>
<protein>
    <submittedName>
        <fullName evidence="8">Uncharacterized protein</fullName>
    </submittedName>
</protein>
<dbReference type="PANTHER" id="PTHR11923">
    <property type="entry name" value="SCAVENGER RECEPTOR CLASS B TYPE-1 SR-B1"/>
    <property type="match status" value="1"/>
</dbReference>
<name>A0A818B958_9BILA</name>
<feature type="transmembrane region" description="Helical" evidence="7">
    <location>
        <begin position="456"/>
        <end position="480"/>
    </location>
</feature>
<comment type="similarity">
    <text evidence="2">Belongs to the CD36 family.</text>
</comment>
<keyword evidence="3 7" id="KW-0812">Transmembrane</keyword>
<comment type="caution">
    <text evidence="8">The sequence shown here is derived from an EMBL/GenBank/DDBJ whole genome shotgun (WGS) entry which is preliminary data.</text>
</comment>
<gene>
    <name evidence="8" type="ORF">GRG538_LOCUS11106</name>
    <name evidence="9" type="ORF">QYT958_LOCUS7949</name>
</gene>
<proteinExistence type="inferred from homology"/>
<dbReference type="PANTHER" id="PTHR11923:SF51">
    <property type="entry name" value="LYSOSOME MEMBRANE PROTEIN 2"/>
    <property type="match status" value="1"/>
</dbReference>
<evidence type="ECO:0000256" key="6">
    <source>
        <dbReference type="ARBA" id="ARBA00023180"/>
    </source>
</evidence>
<evidence type="ECO:0000256" key="3">
    <source>
        <dbReference type="ARBA" id="ARBA00022692"/>
    </source>
</evidence>
<evidence type="ECO:0000256" key="1">
    <source>
        <dbReference type="ARBA" id="ARBA00004370"/>
    </source>
</evidence>
<evidence type="ECO:0000256" key="4">
    <source>
        <dbReference type="ARBA" id="ARBA00022989"/>
    </source>
</evidence>
<dbReference type="Pfam" id="PF01130">
    <property type="entry name" value="CD36"/>
    <property type="match status" value="1"/>
</dbReference>
<dbReference type="PRINTS" id="PR01609">
    <property type="entry name" value="CD36FAMILY"/>
</dbReference>
<organism evidence="8 10">
    <name type="scientific">Rotaria socialis</name>
    <dbReference type="NCBI Taxonomy" id="392032"/>
    <lineage>
        <taxon>Eukaryota</taxon>
        <taxon>Metazoa</taxon>
        <taxon>Spiralia</taxon>
        <taxon>Gnathifera</taxon>
        <taxon>Rotifera</taxon>
        <taxon>Eurotatoria</taxon>
        <taxon>Bdelloidea</taxon>
        <taxon>Philodinida</taxon>
        <taxon>Philodinidae</taxon>
        <taxon>Rotaria</taxon>
    </lineage>
</organism>
<keyword evidence="4 7" id="KW-1133">Transmembrane helix</keyword>
<evidence type="ECO:0000313" key="10">
    <source>
        <dbReference type="Proteomes" id="UP000663872"/>
    </source>
</evidence>
<keyword evidence="5 7" id="KW-0472">Membrane</keyword>
<evidence type="ECO:0000313" key="9">
    <source>
        <dbReference type="EMBL" id="CAF4545961.1"/>
    </source>
</evidence>
<reference evidence="8" key="1">
    <citation type="submission" date="2021-02" db="EMBL/GenBank/DDBJ databases">
        <authorList>
            <person name="Nowell W R."/>
        </authorList>
    </citation>
    <scope>NUCLEOTIDE SEQUENCE</scope>
</reference>
<sequence>MQKKQEYTLNTQQNKKATKRIIAEVIIAIILIAPAIVLCVGWRKLIIRLILQNVELKPNSVGFQTWLHPPTTITRGYHLFNITNPTEIVTNATLTTINLKETRAYSYSLSATKQDIQWSNDNKSINYSIHRLFTRHPTRFDPSSVNDTGVFVDLVRAIFRTSFGHKPSQAFYDFAGKDAFYHRNAVEQLEGFNSDLFETVREKMTGPNTNKTGFIYRYNGSRSYNYTIKSGLMEKGQVLAFASENAPFSFSSPTPYGIPIYDGLTFVPMLFNKPSLNIFQADFCRPLHVKFNRVLSMFGGIDVHEYVIKLVDLNQCTYPNDTNTCPELDKLDISQCISDSLPNNTVFLSKPHFYGISNETRAEMNIEGFTPTREEHEALIYFEPYSGTPLRAHHRLQLNINATIDPMKMSDYGSELTPTGRKSVKRLLPLVWIDQEVNVNDKVISMLRWVHLALRYGQAIIMVLAIALAIIIIVIVEVIARRKTNNSRMQRDGNPKSDLLISK</sequence>
<dbReference type="GO" id="GO:0005044">
    <property type="term" value="F:scavenger receptor activity"/>
    <property type="evidence" value="ECO:0007669"/>
    <property type="project" value="TreeGrafter"/>
</dbReference>
<keyword evidence="6" id="KW-0325">Glycoprotein</keyword>
<dbReference type="GO" id="GO:0005737">
    <property type="term" value="C:cytoplasm"/>
    <property type="evidence" value="ECO:0007669"/>
    <property type="project" value="TreeGrafter"/>
</dbReference>
<feature type="transmembrane region" description="Helical" evidence="7">
    <location>
        <begin position="21"/>
        <end position="43"/>
    </location>
</feature>
<comment type="subcellular location">
    <subcellularLocation>
        <location evidence="1">Membrane</location>
    </subcellularLocation>
</comment>
<evidence type="ECO:0000313" key="8">
    <source>
        <dbReference type="EMBL" id="CAF3413212.1"/>
    </source>
</evidence>
<dbReference type="Proteomes" id="UP000663872">
    <property type="component" value="Unassembled WGS sequence"/>
</dbReference>